<feature type="region of interest" description="Disordered" evidence="1">
    <location>
        <begin position="31"/>
        <end position="84"/>
    </location>
</feature>
<dbReference type="InterPro" id="IPR013783">
    <property type="entry name" value="Ig-like_fold"/>
</dbReference>
<dbReference type="PATRIC" id="fig|320778.3.peg.4374"/>
<keyword evidence="4" id="KW-1185">Reference proteome</keyword>
<feature type="domain" description="DUF4124" evidence="2">
    <location>
        <begin position="5"/>
        <end position="54"/>
    </location>
</feature>
<evidence type="ECO:0000256" key="1">
    <source>
        <dbReference type="SAM" id="MobiDB-lite"/>
    </source>
</evidence>
<dbReference type="STRING" id="320778.ABT57_20325"/>
<evidence type="ECO:0000313" key="3">
    <source>
        <dbReference type="EMBL" id="KLV06139.1"/>
    </source>
</evidence>
<feature type="compositionally biased region" description="Low complexity" evidence="1">
    <location>
        <begin position="53"/>
        <end position="84"/>
    </location>
</feature>
<reference evidence="3 4" key="1">
    <citation type="submission" date="2015-05" db="EMBL/GenBank/DDBJ databases">
        <title>Photobacterium galathea sp. nov.</title>
        <authorList>
            <person name="Machado H."/>
            <person name="Gram L."/>
        </authorList>
    </citation>
    <scope>NUCLEOTIDE SEQUENCE [LARGE SCALE GENOMIC DNA]</scope>
    <source>
        <strain evidence="3 4">DSM 22954</strain>
    </source>
</reference>
<accession>A0A0J1H2R3</accession>
<name>A0A0J1H2R3_9GAMM</name>
<proteinExistence type="predicted"/>
<dbReference type="EMBL" id="LDOU01000023">
    <property type="protein sequence ID" value="KLV06139.1"/>
    <property type="molecule type" value="Genomic_DNA"/>
</dbReference>
<dbReference type="InterPro" id="IPR025392">
    <property type="entry name" value="DUF4124"/>
</dbReference>
<evidence type="ECO:0000259" key="2">
    <source>
        <dbReference type="Pfam" id="PF13511"/>
    </source>
</evidence>
<dbReference type="Gene3D" id="2.60.40.10">
    <property type="entry name" value="Immunoglobulins"/>
    <property type="match status" value="1"/>
</dbReference>
<comment type="caution">
    <text evidence="3">The sequence shown here is derived from an EMBL/GenBank/DDBJ whole genome shotgun (WGS) entry which is preliminary data.</text>
</comment>
<dbReference type="Proteomes" id="UP000035909">
    <property type="component" value="Unassembled WGS sequence"/>
</dbReference>
<dbReference type="Pfam" id="PF13511">
    <property type="entry name" value="DUF4124"/>
    <property type="match status" value="1"/>
</dbReference>
<organism evidence="3 4">
    <name type="scientific">Photobacterium ganghwense</name>
    <dbReference type="NCBI Taxonomy" id="320778"/>
    <lineage>
        <taxon>Bacteria</taxon>
        <taxon>Pseudomonadati</taxon>
        <taxon>Pseudomonadota</taxon>
        <taxon>Gammaproteobacteria</taxon>
        <taxon>Vibrionales</taxon>
        <taxon>Vibrionaceae</taxon>
        <taxon>Photobacterium</taxon>
    </lineage>
</organism>
<gene>
    <name evidence="3" type="ORF">ABT57_20325</name>
</gene>
<sequence>MLLISLLAAPAWAQSTLYTWEDADGVVHFSDQPRPGAKPLALKAPEVEPPAAEPDTILDTTSEVSPSDSVSDPSVTDADPASPSDDALIQPIISMLTPAHQQTIRDNSGTITVTATSNRKLNKGHTAHLRLDGKVIGRAQTDLDWQLTNIDRGEHTLQVELLKYGKVIASSETVTVFLHRASVLQRTQPQPMPK</sequence>
<evidence type="ECO:0000313" key="4">
    <source>
        <dbReference type="Proteomes" id="UP000035909"/>
    </source>
</evidence>
<protein>
    <recommendedName>
        <fullName evidence="2">DUF4124 domain-containing protein</fullName>
    </recommendedName>
</protein>
<dbReference type="AlphaFoldDB" id="A0A0J1H2R3"/>